<feature type="compositionally biased region" description="Basic and acidic residues" evidence="1">
    <location>
        <begin position="1"/>
        <end position="11"/>
    </location>
</feature>
<organism evidence="2 3">
    <name type="scientific">Streptomyces ruber</name>
    <dbReference type="NCBI Taxonomy" id="83378"/>
    <lineage>
        <taxon>Bacteria</taxon>
        <taxon>Bacillati</taxon>
        <taxon>Actinomycetota</taxon>
        <taxon>Actinomycetes</taxon>
        <taxon>Kitasatosporales</taxon>
        <taxon>Streptomycetaceae</taxon>
        <taxon>Streptomyces</taxon>
    </lineage>
</organism>
<keyword evidence="3" id="KW-1185">Reference proteome</keyword>
<evidence type="ECO:0000313" key="3">
    <source>
        <dbReference type="Proteomes" id="UP000620156"/>
    </source>
</evidence>
<name>A0A918EWB9_9ACTN</name>
<dbReference type="Proteomes" id="UP000620156">
    <property type="component" value="Unassembled WGS sequence"/>
</dbReference>
<reference evidence="2" key="1">
    <citation type="journal article" date="2014" name="Int. J. Syst. Evol. Microbiol.">
        <title>Complete genome sequence of Corynebacterium casei LMG S-19264T (=DSM 44701T), isolated from a smear-ripened cheese.</title>
        <authorList>
            <consortium name="US DOE Joint Genome Institute (JGI-PGF)"/>
            <person name="Walter F."/>
            <person name="Albersmeier A."/>
            <person name="Kalinowski J."/>
            <person name="Ruckert C."/>
        </authorList>
    </citation>
    <scope>NUCLEOTIDE SEQUENCE</scope>
    <source>
        <strain evidence="2">JCM 3131</strain>
    </source>
</reference>
<accession>A0A918EWB9</accession>
<comment type="caution">
    <text evidence="2">The sequence shown here is derived from an EMBL/GenBank/DDBJ whole genome shotgun (WGS) entry which is preliminary data.</text>
</comment>
<sequence length="96" mass="10561">MRMNAENDRTRNTINSAVDPERAAEEQRAAERERAEARPFDYPCPERRSNVRARRHISKEKADADMQPGITGGYGATGGGQPGGTGVGRGPRHDDR</sequence>
<feature type="compositionally biased region" description="Gly residues" evidence="1">
    <location>
        <begin position="70"/>
        <end position="89"/>
    </location>
</feature>
<gene>
    <name evidence="2" type="ORF">GCM10010145_51350</name>
</gene>
<protein>
    <submittedName>
        <fullName evidence="2">Uncharacterized protein</fullName>
    </submittedName>
</protein>
<proteinExistence type="predicted"/>
<reference evidence="2" key="2">
    <citation type="submission" date="2020-09" db="EMBL/GenBank/DDBJ databases">
        <authorList>
            <person name="Sun Q."/>
            <person name="Ohkuma M."/>
        </authorList>
    </citation>
    <scope>NUCLEOTIDE SEQUENCE</scope>
    <source>
        <strain evidence="2">JCM 3131</strain>
    </source>
</reference>
<dbReference type="AlphaFoldDB" id="A0A918EWB9"/>
<evidence type="ECO:0000256" key="1">
    <source>
        <dbReference type="SAM" id="MobiDB-lite"/>
    </source>
</evidence>
<feature type="compositionally biased region" description="Basic and acidic residues" evidence="1">
    <location>
        <begin position="19"/>
        <end position="49"/>
    </location>
</feature>
<feature type="region of interest" description="Disordered" evidence="1">
    <location>
        <begin position="1"/>
        <end position="96"/>
    </location>
</feature>
<evidence type="ECO:0000313" key="2">
    <source>
        <dbReference type="EMBL" id="GGQ75478.1"/>
    </source>
</evidence>
<dbReference type="EMBL" id="BMQK01000014">
    <property type="protein sequence ID" value="GGQ75478.1"/>
    <property type="molecule type" value="Genomic_DNA"/>
</dbReference>